<evidence type="ECO:0000313" key="10">
    <source>
        <dbReference type="Proteomes" id="UP000737402"/>
    </source>
</evidence>
<evidence type="ECO:0000256" key="7">
    <source>
        <dbReference type="SAM" id="Phobius"/>
    </source>
</evidence>
<dbReference type="InterPro" id="IPR054780">
    <property type="entry name" value="Cytochro_C550_firm"/>
</dbReference>
<proteinExistence type="predicted"/>
<evidence type="ECO:0000256" key="1">
    <source>
        <dbReference type="ARBA" id="ARBA00022448"/>
    </source>
</evidence>
<dbReference type="PANTHER" id="PTHR37823">
    <property type="entry name" value="CYTOCHROME C-553-LIKE"/>
    <property type="match status" value="1"/>
</dbReference>
<dbReference type="Proteomes" id="UP000737402">
    <property type="component" value="Unassembled WGS sequence"/>
</dbReference>
<gene>
    <name evidence="9" type="ORF">JOC95_002144</name>
</gene>
<protein>
    <submittedName>
        <fullName evidence="9">Cytochrome c550</fullName>
    </submittedName>
</protein>
<reference evidence="9 10" key="1">
    <citation type="submission" date="2021-01" db="EMBL/GenBank/DDBJ databases">
        <title>Genomic Encyclopedia of Type Strains, Phase IV (KMG-IV): sequencing the most valuable type-strain genomes for metagenomic binning, comparative biology and taxonomic classification.</title>
        <authorList>
            <person name="Goeker M."/>
        </authorList>
    </citation>
    <scope>NUCLEOTIDE SEQUENCE [LARGE SCALE GENOMIC DNA]</scope>
    <source>
        <strain evidence="9 10">DSM 25879</strain>
    </source>
</reference>
<dbReference type="InterPro" id="IPR012218">
    <property type="entry name" value="Cyt_c_BACSU-c550-type"/>
</dbReference>
<keyword evidence="4" id="KW-0249">Electron transport</keyword>
<dbReference type="EMBL" id="JAFBED010000004">
    <property type="protein sequence ID" value="MBM7620291.1"/>
    <property type="molecule type" value="Genomic_DNA"/>
</dbReference>
<dbReference type="Pfam" id="PF13442">
    <property type="entry name" value="Cytochrome_CBB3"/>
    <property type="match status" value="1"/>
</dbReference>
<accession>A0ABS2P000</accession>
<sequence length="132" mass="13708">MNRNPLIPFAFIAVLGLGLMFLFSFIGLDQAEKIANGEDGATADMSAEEIYASKSCIGCHGNDLAGGAGAPALVDVGERLNQEEIKNIIINGQGAMPAGQANAQEAEVLSEWLANYGKEGAEGEKKEDGGGH</sequence>
<keyword evidence="7" id="KW-1133">Transmembrane helix</keyword>
<feature type="transmembrane region" description="Helical" evidence="7">
    <location>
        <begin position="6"/>
        <end position="28"/>
    </location>
</feature>
<evidence type="ECO:0000256" key="3">
    <source>
        <dbReference type="ARBA" id="ARBA00022723"/>
    </source>
</evidence>
<dbReference type="Gene3D" id="1.10.760.10">
    <property type="entry name" value="Cytochrome c-like domain"/>
    <property type="match status" value="1"/>
</dbReference>
<comment type="caution">
    <text evidence="9">The sequence shown here is derived from an EMBL/GenBank/DDBJ whole genome shotgun (WGS) entry which is preliminary data.</text>
</comment>
<dbReference type="SUPFAM" id="SSF46626">
    <property type="entry name" value="Cytochrome c"/>
    <property type="match status" value="1"/>
</dbReference>
<evidence type="ECO:0000256" key="4">
    <source>
        <dbReference type="ARBA" id="ARBA00022982"/>
    </source>
</evidence>
<keyword evidence="10" id="KW-1185">Reference proteome</keyword>
<organism evidence="9 10">
    <name type="scientific">Sutcliffiella tianshenii</name>
    <dbReference type="NCBI Taxonomy" id="1463404"/>
    <lineage>
        <taxon>Bacteria</taxon>
        <taxon>Bacillati</taxon>
        <taxon>Bacillota</taxon>
        <taxon>Bacilli</taxon>
        <taxon>Bacillales</taxon>
        <taxon>Bacillaceae</taxon>
        <taxon>Sutcliffiella</taxon>
    </lineage>
</organism>
<keyword evidence="7" id="KW-0472">Membrane</keyword>
<feature type="domain" description="Cytochrome c" evidence="8">
    <location>
        <begin position="42"/>
        <end position="117"/>
    </location>
</feature>
<dbReference type="InterPro" id="IPR051811">
    <property type="entry name" value="Cytochrome_c550/c551-like"/>
</dbReference>
<dbReference type="NCBIfam" id="NF045773">
    <property type="entry name" value="cytochro_C550"/>
    <property type="match status" value="1"/>
</dbReference>
<keyword evidence="7" id="KW-0812">Transmembrane</keyword>
<evidence type="ECO:0000259" key="8">
    <source>
        <dbReference type="PROSITE" id="PS51007"/>
    </source>
</evidence>
<dbReference type="InterPro" id="IPR009056">
    <property type="entry name" value="Cyt_c-like_dom"/>
</dbReference>
<evidence type="ECO:0000256" key="6">
    <source>
        <dbReference type="PROSITE-ProRule" id="PRU00433"/>
    </source>
</evidence>
<dbReference type="RefSeq" id="WP_204415857.1">
    <property type="nucleotide sequence ID" value="NZ_JAFBED010000004.1"/>
</dbReference>
<dbReference type="PIRSF" id="PIRSF000025">
    <property type="entry name" value="Cytc_Bsub_c550"/>
    <property type="match status" value="1"/>
</dbReference>
<evidence type="ECO:0000256" key="2">
    <source>
        <dbReference type="ARBA" id="ARBA00022617"/>
    </source>
</evidence>
<keyword evidence="1" id="KW-0813">Transport</keyword>
<evidence type="ECO:0000313" key="9">
    <source>
        <dbReference type="EMBL" id="MBM7620291.1"/>
    </source>
</evidence>
<dbReference type="PANTHER" id="PTHR37823:SF4">
    <property type="entry name" value="MENAQUINOL-CYTOCHROME C REDUCTASE CYTOCHROME B_C SUBUNIT"/>
    <property type="match status" value="1"/>
</dbReference>
<dbReference type="InterPro" id="IPR036909">
    <property type="entry name" value="Cyt_c-like_dom_sf"/>
</dbReference>
<name>A0ABS2P000_9BACI</name>
<keyword evidence="2 6" id="KW-0349">Heme</keyword>
<evidence type="ECO:0000256" key="5">
    <source>
        <dbReference type="ARBA" id="ARBA00023004"/>
    </source>
</evidence>
<keyword evidence="5 6" id="KW-0408">Iron</keyword>
<dbReference type="PROSITE" id="PS51007">
    <property type="entry name" value="CYTC"/>
    <property type="match status" value="1"/>
</dbReference>
<keyword evidence="3 6" id="KW-0479">Metal-binding</keyword>